<name>A0AAW5TAW0_9MYCO</name>
<proteinExistence type="predicted"/>
<sequence>MTIATKQAADTVRILRMGTFFWEVPKATPITDGPRLTRELATQLRSDPRVEEVLDPKSDDISDFMFARFYPSDPPDMDSILFGKDSKKALVSSFPIFFRVRVPIKNQPIHEGVADVPSDTYAVAWNGVTLVAIWHQGSDHIPMSGGHVVIDVLSEAISSLEGASLVNQACSANCSFQFMHPSMVLMDLPDSAEDRDFYIQLSSREGRIHHFDLWTYAGDGNDFEVLSSLAFTLMSKANDFATVKTLGRRIIAIEGTAREELTHIIAHQFESSQAALLPAKKRLAAKWTNRATKRHIQHSLVSLSLCLANLETLKRAWEEEKRRFDEKDSTDGQLAFFTTDSKSDEARIRSLNLNHLELAVQQINDSLNNAAMVTATVRGALAGGVAGGVLGALAAALGS</sequence>
<evidence type="ECO:0000313" key="1">
    <source>
        <dbReference type="EMBL" id="MCV7391932.1"/>
    </source>
</evidence>
<dbReference type="RefSeq" id="WP_133058160.1">
    <property type="nucleotide sequence ID" value="NZ_JACKVC010000021.1"/>
</dbReference>
<evidence type="ECO:0000313" key="2">
    <source>
        <dbReference type="Proteomes" id="UP001141659"/>
    </source>
</evidence>
<organism evidence="1 2">
    <name type="scientific">Mycolicibacterium porcinum</name>
    <dbReference type="NCBI Taxonomy" id="39693"/>
    <lineage>
        <taxon>Bacteria</taxon>
        <taxon>Bacillati</taxon>
        <taxon>Actinomycetota</taxon>
        <taxon>Actinomycetes</taxon>
        <taxon>Mycobacteriales</taxon>
        <taxon>Mycobacteriaceae</taxon>
        <taxon>Mycolicibacterium</taxon>
    </lineage>
</organism>
<reference evidence="1" key="2">
    <citation type="journal article" date="2022" name="BMC Genomics">
        <title>Comparative genome analysis of mycobacteria focusing on tRNA and non-coding RNA.</title>
        <authorList>
            <person name="Behra P.R.K."/>
            <person name="Pettersson B.M.F."/>
            <person name="Ramesh M."/>
            <person name="Das S."/>
            <person name="Dasgupta S."/>
            <person name="Kirsebom L.A."/>
        </authorList>
    </citation>
    <scope>NUCLEOTIDE SEQUENCE</scope>
    <source>
        <strain evidence="1">DSM 44242</strain>
    </source>
</reference>
<reference evidence="1" key="1">
    <citation type="submission" date="2020-07" db="EMBL/GenBank/DDBJ databases">
        <authorList>
            <person name="Pettersson B.M.F."/>
            <person name="Behra P.R.K."/>
            <person name="Ramesh M."/>
            <person name="Das S."/>
            <person name="Dasgupta S."/>
            <person name="Kirsebom L.A."/>
        </authorList>
    </citation>
    <scope>NUCLEOTIDE SEQUENCE</scope>
    <source>
        <strain evidence="1">DSM 44242</strain>
    </source>
</reference>
<protein>
    <recommendedName>
        <fullName evidence="3">ApeA N-terminal domain-containing protein</fullName>
    </recommendedName>
</protein>
<accession>A0AAW5TAW0</accession>
<comment type="caution">
    <text evidence="1">The sequence shown here is derived from an EMBL/GenBank/DDBJ whole genome shotgun (WGS) entry which is preliminary data.</text>
</comment>
<evidence type="ECO:0008006" key="3">
    <source>
        <dbReference type="Google" id="ProtNLM"/>
    </source>
</evidence>
<dbReference type="AlphaFoldDB" id="A0AAW5TAW0"/>
<dbReference type="Proteomes" id="UP001141659">
    <property type="component" value="Unassembled WGS sequence"/>
</dbReference>
<dbReference type="EMBL" id="JACKVC010000021">
    <property type="protein sequence ID" value="MCV7391932.1"/>
    <property type="molecule type" value="Genomic_DNA"/>
</dbReference>
<gene>
    <name evidence="1" type="ORF">H5P34_28115</name>
</gene>